<keyword evidence="2" id="KW-1185">Reference proteome</keyword>
<organism evidence="1 2">
    <name type="scientific">Rhodopseudomonas palustris (strain HaA2)</name>
    <dbReference type="NCBI Taxonomy" id="316058"/>
    <lineage>
        <taxon>Bacteria</taxon>
        <taxon>Pseudomonadati</taxon>
        <taxon>Pseudomonadota</taxon>
        <taxon>Alphaproteobacteria</taxon>
        <taxon>Hyphomicrobiales</taxon>
        <taxon>Nitrobacteraceae</taxon>
        <taxon>Rhodopseudomonas</taxon>
    </lineage>
</organism>
<accession>Q2IRH9</accession>
<evidence type="ECO:0000313" key="2">
    <source>
        <dbReference type="Proteomes" id="UP000008809"/>
    </source>
</evidence>
<dbReference type="KEGG" id="rpb:RPB_4498"/>
<dbReference type="eggNOG" id="COG0583">
    <property type="taxonomic scope" value="Bacteria"/>
</dbReference>
<reference evidence="1 2" key="1">
    <citation type="submission" date="2006-01" db="EMBL/GenBank/DDBJ databases">
        <title>Complete sequence of Rhodopseudomonas palustris HaA2.</title>
        <authorList>
            <consortium name="US DOE Joint Genome Institute"/>
            <person name="Copeland A."/>
            <person name="Lucas S."/>
            <person name="Lapidus A."/>
            <person name="Barry K."/>
            <person name="Detter J.C."/>
            <person name="Glavina T."/>
            <person name="Hammon N."/>
            <person name="Israni S."/>
            <person name="Pitluck S."/>
            <person name="Chain P."/>
            <person name="Malfatti S."/>
            <person name="Shin M."/>
            <person name="Vergez L."/>
            <person name="Schmutz J."/>
            <person name="Larimer F."/>
            <person name="Land M."/>
            <person name="Hauser L."/>
            <person name="Pelletier D.A."/>
            <person name="Kyrpides N."/>
            <person name="Anderson I."/>
            <person name="Oda Y."/>
            <person name="Harwood C.S."/>
            <person name="Richardson P."/>
        </authorList>
    </citation>
    <scope>NUCLEOTIDE SEQUENCE [LARGE SCALE GENOMIC DNA]</scope>
    <source>
        <strain evidence="1 2">HaA2</strain>
    </source>
</reference>
<dbReference type="InterPro" id="IPR036388">
    <property type="entry name" value="WH-like_DNA-bd_sf"/>
</dbReference>
<dbReference type="Gene3D" id="1.10.10.10">
    <property type="entry name" value="Winged helix-like DNA-binding domain superfamily/Winged helix DNA-binding domain"/>
    <property type="match status" value="1"/>
</dbReference>
<evidence type="ECO:0008006" key="3">
    <source>
        <dbReference type="Google" id="ProtNLM"/>
    </source>
</evidence>
<protein>
    <recommendedName>
        <fullName evidence="3">LysR family transcriptional regulator</fullName>
    </recommendedName>
</protein>
<sequence length="341" mass="38534">MRDERNAELFKITLEQLRLLYVLGSAGSISQVTKQLQPKHQSSVVKSLESLRNHTSTILKSELFDRKAGRGRNPLTPAGRAAFELAESSLLALKEFTEKVTSDGRFVVHVGLTTFLLNLVKGLVPRLHSERQSFESRLVHLRTGKLEESVLKREVDCAFGGRTVKIGESSVQEVGLKVRTIREDTFGFMLNYTTNNDQLTIKDIFAERIPLILPTSGVVFDFVRENLGVSSVAEIQQQINVVEWCDDVHFAFEIMRLRLHDAGMFVLKGVYDGHFQRFYDSANGDAPLTRYFSLADVQHKSMVTFMTNEEFVASLSKEHPVRQCIAVIDSWLDNVQLDAVQ</sequence>
<evidence type="ECO:0000313" key="1">
    <source>
        <dbReference type="EMBL" id="ABD09181.1"/>
    </source>
</evidence>
<dbReference type="AlphaFoldDB" id="Q2IRH9"/>
<dbReference type="HOGENOM" id="CLU_813479_0_0_5"/>
<dbReference type="EMBL" id="CP000250">
    <property type="protein sequence ID" value="ABD09181.1"/>
    <property type="molecule type" value="Genomic_DNA"/>
</dbReference>
<dbReference type="STRING" id="316058.RPB_4498"/>
<dbReference type="Proteomes" id="UP000008809">
    <property type="component" value="Chromosome"/>
</dbReference>
<proteinExistence type="predicted"/>
<name>Q2IRH9_RHOP2</name>
<gene>
    <name evidence="1" type="ordered locus">RPB_4498</name>
</gene>